<evidence type="ECO:0000256" key="3">
    <source>
        <dbReference type="ARBA" id="ARBA00022448"/>
    </source>
</evidence>
<dbReference type="Gene3D" id="1.10.4160.10">
    <property type="entry name" value="Hydantoin permease"/>
    <property type="match status" value="1"/>
</dbReference>
<dbReference type="EMBL" id="BIFH01000051">
    <property type="protein sequence ID" value="GCE01659.1"/>
    <property type="molecule type" value="Genomic_DNA"/>
</dbReference>
<evidence type="ECO:0000256" key="4">
    <source>
        <dbReference type="ARBA" id="ARBA00022692"/>
    </source>
</evidence>
<keyword evidence="5 9" id="KW-1133">Transmembrane helix</keyword>
<comment type="subcellular location">
    <subcellularLocation>
        <location evidence="1">Membrane</location>
        <topology evidence="1">Multi-pass membrane protein</topology>
    </subcellularLocation>
</comment>
<keyword evidence="11" id="KW-1185">Reference proteome</keyword>
<dbReference type="PANTHER" id="PTHR31806:SF1">
    <property type="entry name" value="PURINE-CYTOSINE PERMEASE FCY2-RELATED"/>
    <property type="match status" value="1"/>
</dbReference>
<dbReference type="GO" id="GO:0005886">
    <property type="term" value="C:plasma membrane"/>
    <property type="evidence" value="ECO:0007669"/>
    <property type="project" value="TreeGrafter"/>
</dbReference>
<dbReference type="InterPro" id="IPR026030">
    <property type="entry name" value="Pur-cyt_permease_Fcy2/21/22"/>
</dbReference>
<evidence type="ECO:0000313" key="10">
    <source>
        <dbReference type="EMBL" id="GCE01659.1"/>
    </source>
</evidence>
<keyword evidence="3 7" id="KW-0813">Transport</keyword>
<dbReference type="GO" id="GO:0022857">
    <property type="term" value="F:transmembrane transporter activity"/>
    <property type="evidence" value="ECO:0007669"/>
    <property type="project" value="InterPro"/>
</dbReference>
<feature type="transmembrane region" description="Helical" evidence="9">
    <location>
        <begin position="59"/>
        <end position="81"/>
    </location>
</feature>
<name>A0A401Z484_9ACTN</name>
<evidence type="ECO:0000256" key="2">
    <source>
        <dbReference type="ARBA" id="ARBA00008974"/>
    </source>
</evidence>
<evidence type="ECO:0000256" key="6">
    <source>
        <dbReference type="ARBA" id="ARBA00023136"/>
    </source>
</evidence>
<feature type="transmembrane region" description="Helical" evidence="9">
    <location>
        <begin position="200"/>
        <end position="219"/>
    </location>
</feature>
<feature type="transmembrane region" description="Helical" evidence="9">
    <location>
        <begin position="375"/>
        <end position="395"/>
    </location>
</feature>
<dbReference type="Proteomes" id="UP000286931">
    <property type="component" value="Unassembled WGS sequence"/>
</dbReference>
<evidence type="ECO:0000256" key="8">
    <source>
        <dbReference type="SAM" id="MobiDB-lite"/>
    </source>
</evidence>
<dbReference type="RefSeq" id="WP_371863219.1">
    <property type="nucleotide sequence ID" value="NZ_BIFH01000051.1"/>
</dbReference>
<dbReference type="Pfam" id="PF02133">
    <property type="entry name" value="Transp_cyt_pur"/>
    <property type="match status" value="1"/>
</dbReference>
<gene>
    <name evidence="10" type="ORF">EHYA_09428</name>
</gene>
<feature type="transmembrane region" description="Helical" evidence="9">
    <location>
        <begin position="459"/>
        <end position="475"/>
    </location>
</feature>
<feature type="transmembrane region" description="Helical" evidence="9">
    <location>
        <begin position="416"/>
        <end position="439"/>
    </location>
</feature>
<feature type="transmembrane region" description="Helical" evidence="9">
    <location>
        <begin position="270"/>
        <end position="294"/>
    </location>
</feature>
<feature type="transmembrane region" description="Helical" evidence="9">
    <location>
        <begin position="314"/>
        <end position="338"/>
    </location>
</feature>
<feature type="region of interest" description="Disordered" evidence="8">
    <location>
        <begin position="1"/>
        <end position="31"/>
    </location>
</feature>
<sequence length="484" mass="50864">MSLPHTDSASAARSAAPHDTPSTTPPGTGVASDELFQVETHGIDPIPDHERHGSARDVFWLWFGSNLSFTFVINGTLAVMFGLSFGAAIAVVVITGFSFFAVGALGLAGVRTGTATLVISRAAFGVHGNFPAGLLNWVVGIGYTILNTVVGTFALEGLFAELGWVGGDLARVVALAITLSLTFAVAMWGHATVQAAERWMAYVLGIGFGLLILFVVPGLRTGDAPETSNTFHAISLAVLVLVAGPISYLPMPSDYTRYLPRDTSLRSITLWGAAGGMLSSVLLGVLGVAAATQADMTDPVAGVADLVPGWFEAPFLLLVVGGSITNSILTLYSSSLNLQVLGIPWSRAKGILVSTAFILVGSLWALFNGNFTDNLTSFLSVLVVVFAPWGGVFIADTLMRRCRYDADGLHDMRGGAYWYTRGFHPAGMIALGAGIAFAALTAESALWTGALVETFDGDFTLLGAVVSGLAYWALARREPQFAKH</sequence>
<keyword evidence="4 9" id="KW-0812">Transmembrane</keyword>
<comment type="similarity">
    <text evidence="2 7">Belongs to the purine-cytosine permease (2.A.39) family.</text>
</comment>
<feature type="compositionally biased region" description="Polar residues" evidence="8">
    <location>
        <begin position="1"/>
        <end position="11"/>
    </location>
</feature>
<evidence type="ECO:0000256" key="1">
    <source>
        <dbReference type="ARBA" id="ARBA00004141"/>
    </source>
</evidence>
<accession>A0A401Z484</accession>
<reference evidence="10 11" key="1">
    <citation type="submission" date="2018-12" db="EMBL/GenBank/DDBJ databases">
        <title>Draft genome sequence of Embleya hyalina NBRC 13850T.</title>
        <authorList>
            <person name="Komaki H."/>
            <person name="Hosoyama A."/>
            <person name="Kimura A."/>
            <person name="Ichikawa N."/>
            <person name="Tamura T."/>
        </authorList>
    </citation>
    <scope>NUCLEOTIDE SEQUENCE [LARGE SCALE GENOMIC DNA]</scope>
    <source>
        <strain evidence="10 11">NBRC 13850</strain>
    </source>
</reference>
<dbReference type="PIRSF" id="PIRSF002744">
    <property type="entry name" value="Pur-cyt_permease"/>
    <property type="match status" value="1"/>
</dbReference>
<dbReference type="PANTHER" id="PTHR31806">
    <property type="entry name" value="PURINE-CYTOSINE PERMEASE FCY2-RELATED"/>
    <property type="match status" value="1"/>
</dbReference>
<feature type="transmembrane region" description="Helical" evidence="9">
    <location>
        <begin position="87"/>
        <end position="110"/>
    </location>
</feature>
<evidence type="ECO:0000313" key="11">
    <source>
        <dbReference type="Proteomes" id="UP000286931"/>
    </source>
</evidence>
<protein>
    <submittedName>
        <fullName evidence="10">Allantoin permease</fullName>
    </submittedName>
</protein>
<comment type="caution">
    <text evidence="10">The sequence shown here is derived from an EMBL/GenBank/DDBJ whole genome shotgun (WGS) entry which is preliminary data.</text>
</comment>
<feature type="transmembrane region" description="Helical" evidence="9">
    <location>
        <begin position="130"/>
        <end position="149"/>
    </location>
</feature>
<evidence type="ECO:0000256" key="5">
    <source>
        <dbReference type="ARBA" id="ARBA00022989"/>
    </source>
</evidence>
<evidence type="ECO:0000256" key="7">
    <source>
        <dbReference type="PIRNR" id="PIRNR002744"/>
    </source>
</evidence>
<feature type="transmembrane region" description="Helical" evidence="9">
    <location>
        <begin position="169"/>
        <end position="188"/>
    </location>
</feature>
<proteinExistence type="inferred from homology"/>
<feature type="transmembrane region" description="Helical" evidence="9">
    <location>
        <begin position="350"/>
        <end position="369"/>
    </location>
</feature>
<dbReference type="InterPro" id="IPR001248">
    <property type="entry name" value="Pur-cyt_permease"/>
</dbReference>
<keyword evidence="6 7" id="KW-0472">Membrane</keyword>
<evidence type="ECO:0000256" key="9">
    <source>
        <dbReference type="SAM" id="Phobius"/>
    </source>
</evidence>
<dbReference type="AlphaFoldDB" id="A0A401Z484"/>
<feature type="transmembrane region" description="Helical" evidence="9">
    <location>
        <begin position="231"/>
        <end position="249"/>
    </location>
</feature>
<organism evidence="10 11">
    <name type="scientific">Embleya hyalina</name>
    <dbReference type="NCBI Taxonomy" id="516124"/>
    <lineage>
        <taxon>Bacteria</taxon>
        <taxon>Bacillati</taxon>
        <taxon>Actinomycetota</taxon>
        <taxon>Actinomycetes</taxon>
        <taxon>Kitasatosporales</taxon>
        <taxon>Streptomycetaceae</taxon>
        <taxon>Embleya</taxon>
    </lineage>
</organism>